<keyword evidence="3" id="KW-0804">Transcription</keyword>
<dbReference type="Gene3D" id="1.10.10.10">
    <property type="entry name" value="Winged helix-like DNA-binding domain superfamily/Winged helix DNA-binding domain"/>
    <property type="match status" value="1"/>
</dbReference>
<proteinExistence type="predicted"/>
<gene>
    <name evidence="6" type="ORF">JWJ88_12320</name>
</gene>
<evidence type="ECO:0000313" key="7">
    <source>
        <dbReference type="Proteomes" id="UP000663629"/>
    </source>
</evidence>
<evidence type="ECO:0000256" key="1">
    <source>
        <dbReference type="ARBA" id="ARBA00023015"/>
    </source>
</evidence>
<accession>A0ABX7JNP0</accession>
<name>A0ABX7JNP0_9RHOB</name>
<evidence type="ECO:0000256" key="2">
    <source>
        <dbReference type="ARBA" id="ARBA00023125"/>
    </source>
</evidence>
<protein>
    <submittedName>
        <fullName evidence="6">IclR family transcriptional regulator</fullName>
    </submittedName>
</protein>
<evidence type="ECO:0000313" key="6">
    <source>
        <dbReference type="EMBL" id="QRZ14277.1"/>
    </source>
</evidence>
<dbReference type="InterPro" id="IPR036390">
    <property type="entry name" value="WH_DNA-bd_sf"/>
</dbReference>
<dbReference type="EMBL" id="CP070369">
    <property type="protein sequence ID" value="QRZ14277.1"/>
    <property type="molecule type" value="Genomic_DNA"/>
</dbReference>
<dbReference type="SUPFAM" id="SSF46785">
    <property type="entry name" value="Winged helix' DNA-binding domain"/>
    <property type="match status" value="1"/>
</dbReference>
<evidence type="ECO:0000259" key="4">
    <source>
        <dbReference type="PROSITE" id="PS51077"/>
    </source>
</evidence>
<reference evidence="6 7" key="1">
    <citation type="submission" date="2021-02" db="EMBL/GenBank/DDBJ databases">
        <title>Paracoccus methylovroum sp.nov., a new methanol and methylamine utilizing methylotrophic denitrifer.</title>
        <authorList>
            <person name="Timsy T."/>
            <person name="Behrendt U."/>
            <person name="Ulrich A."/>
            <person name="Spanner T."/>
            <person name="Foesel B.U."/>
            <person name="Horn M.A."/>
            <person name="Kolb S."/>
        </authorList>
    </citation>
    <scope>NUCLEOTIDE SEQUENCE [LARGE SCALE GENOMIC DNA]</scope>
    <source>
        <strain evidence="6 7">H4-D09</strain>
        <plasmid evidence="6 7">p1</plasmid>
    </source>
</reference>
<dbReference type="InterPro" id="IPR029016">
    <property type="entry name" value="GAF-like_dom_sf"/>
</dbReference>
<geneLocation type="plasmid" evidence="6 7">
    <name>p1</name>
</geneLocation>
<dbReference type="PANTHER" id="PTHR30136:SF8">
    <property type="entry name" value="TRANSCRIPTIONAL REGULATORY PROTEIN"/>
    <property type="match status" value="1"/>
</dbReference>
<dbReference type="InterPro" id="IPR050707">
    <property type="entry name" value="HTH_MetabolicPath_Reg"/>
</dbReference>
<dbReference type="PANTHER" id="PTHR30136">
    <property type="entry name" value="HELIX-TURN-HELIX TRANSCRIPTIONAL REGULATOR, ICLR FAMILY"/>
    <property type="match status" value="1"/>
</dbReference>
<dbReference type="Pfam" id="PF09339">
    <property type="entry name" value="HTH_IclR"/>
    <property type="match status" value="1"/>
</dbReference>
<dbReference type="RefSeq" id="WP_205295254.1">
    <property type="nucleotide sequence ID" value="NZ_CP070369.1"/>
</dbReference>
<evidence type="ECO:0000256" key="3">
    <source>
        <dbReference type="ARBA" id="ARBA00023163"/>
    </source>
</evidence>
<dbReference type="InterPro" id="IPR036388">
    <property type="entry name" value="WH-like_DNA-bd_sf"/>
</dbReference>
<dbReference type="SMART" id="SM00346">
    <property type="entry name" value="HTH_ICLR"/>
    <property type="match status" value="1"/>
</dbReference>
<dbReference type="PROSITE" id="PS51078">
    <property type="entry name" value="ICLR_ED"/>
    <property type="match status" value="1"/>
</dbReference>
<dbReference type="PROSITE" id="PS51077">
    <property type="entry name" value="HTH_ICLR"/>
    <property type="match status" value="1"/>
</dbReference>
<dbReference type="Pfam" id="PF01614">
    <property type="entry name" value="IclR_C"/>
    <property type="match status" value="1"/>
</dbReference>
<dbReference type="InterPro" id="IPR005471">
    <property type="entry name" value="Tscrpt_reg_IclR_N"/>
</dbReference>
<keyword evidence="7" id="KW-1185">Reference proteome</keyword>
<dbReference type="Proteomes" id="UP000663629">
    <property type="component" value="Plasmid p1"/>
</dbReference>
<dbReference type="Gene3D" id="3.30.450.40">
    <property type="match status" value="1"/>
</dbReference>
<dbReference type="SUPFAM" id="SSF55781">
    <property type="entry name" value="GAF domain-like"/>
    <property type="match status" value="1"/>
</dbReference>
<dbReference type="InterPro" id="IPR014757">
    <property type="entry name" value="Tscrpt_reg_IclR_C"/>
</dbReference>
<keyword evidence="6" id="KW-0614">Plasmid</keyword>
<sequence length="251" mass="26568">MEKAETVRAADTCLRILECIAFADSSLGVTQISAEVGIAKGAAFKHLRTLIEHGMIVQDPVTSHYALGPKLWLMAQRAPADTNLAELALPLMRATRDDLGLAVVLSIPAPRSAFILATLSSNQPIEIGVRPGSELSLHSSAQGKVFLAFGSPDLLAALPEKLPQITPKSVTSKAALVLELEKIRALGYATAPEESLLGINAIAAPIYCPRNQLLGSIGLIATIQHLGVEPTPRQLEALLSLTHEIGLRAGK</sequence>
<keyword evidence="1" id="KW-0805">Transcription regulation</keyword>
<keyword evidence="2" id="KW-0238">DNA-binding</keyword>
<evidence type="ECO:0000259" key="5">
    <source>
        <dbReference type="PROSITE" id="PS51078"/>
    </source>
</evidence>
<organism evidence="6 7">
    <name type="scientific">Paracoccus methylovorus</name>
    <dbReference type="NCBI Taxonomy" id="2812658"/>
    <lineage>
        <taxon>Bacteria</taxon>
        <taxon>Pseudomonadati</taxon>
        <taxon>Pseudomonadota</taxon>
        <taxon>Alphaproteobacteria</taxon>
        <taxon>Rhodobacterales</taxon>
        <taxon>Paracoccaceae</taxon>
        <taxon>Paracoccus</taxon>
    </lineage>
</organism>
<feature type="domain" description="HTH iclR-type" evidence="4">
    <location>
        <begin position="7"/>
        <end position="69"/>
    </location>
</feature>
<feature type="domain" description="IclR-ED" evidence="5">
    <location>
        <begin position="70"/>
        <end position="251"/>
    </location>
</feature>